<gene>
    <name evidence="2" type="ORF">A6R68_21504</name>
</gene>
<keyword evidence="3" id="KW-1185">Reference proteome</keyword>
<protein>
    <submittedName>
        <fullName evidence="2">Uncharacterized protein</fullName>
    </submittedName>
</protein>
<accession>A0A1A6HPX4</accession>
<dbReference type="EMBL" id="LZPO01017400">
    <property type="protein sequence ID" value="OBS80294.1"/>
    <property type="molecule type" value="Genomic_DNA"/>
</dbReference>
<proteinExistence type="predicted"/>
<evidence type="ECO:0000256" key="1">
    <source>
        <dbReference type="SAM" id="MobiDB-lite"/>
    </source>
</evidence>
<dbReference type="AlphaFoldDB" id="A0A1A6HPX4"/>
<reference evidence="2 3" key="1">
    <citation type="submission" date="2016-06" db="EMBL/GenBank/DDBJ databases">
        <title>The Draft Genome Sequence and Annotation of the Desert Woodrat Neotoma lepida.</title>
        <authorList>
            <person name="Campbell M."/>
            <person name="Oakeson K.F."/>
            <person name="Yandell M."/>
            <person name="Halpert J.R."/>
            <person name="Dearing D."/>
        </authorList>
    </citation>
    <scope>NUCLEOTIDE SEQUENCE [LARGE SCALE GENOMIC DNA]</scope>
    <source>
        <strain evidence="2">417</strain>
        <tissue evidence="2">Liver</tissue>
    </source>
</reference>
<organism evidence="2 3">
    <name type="scientific">Neotoma lepida</name>
    <name type="common">Desert woodrat</name>
    <dbReference type="NCBI Taxonomy" id="56216"/>
    <lineage>
        <taxon>Eukaryota</taxon>
        <taxon>Metazoa</taxon>
        <taxon>Chordata</taxon>
        <taxon>Craniata</taxon>
        <taxon>Vertebrata</taxon>
        <taxon>Euteleostomi</taxon>
        <taxon>Mammalia</taxon>
        <taxon>Eutheria</taxon>
        <taxon>Euarchontoglires</taxon>
        <taxon>Glires</taxon>
        <taxon>Rodentia</taxon>
        <taxon>Myomorpha</taxon>
        <taxon>Muroidea</taxon>
        <taxon>Cricetidae</taxon>
        <taxon>Neotominae</taxon>
        <taxon>Neotoma</taxon>
    </lineage>
</organism>
<evidence type="ECO:0000313" key="2">
    <source>
        <dbReference type="EMBL" id="OBS80294.1"/>
    </source>
</evidence>
<evidence type="ECO:0000313" key="3">
    <source>
        <dbReference type="Proteomes" id="UP000092124"/>
    </source>
</evidence>
<dbReference type="Proteomes" id="UP000092124">
    <property type="component" value="Unassembled WGS sequence"/>
</dbReference>
<feature type="region of interest" description="Disordered" evidence="1">
    <location>
        <begin position="1"/>
        <end position="20"/>
    </location>
</feature>
<comment type="caution">
    <text evidence="2">The sequence shown here is derived from an EMBL/GenBank/DDBJ whole genome shotgun (WGS) entry which is preliminary data.</text>
</comment>
<sequence length="68" mass="7170">MPSEMLGPTSFGSRETDTQCDPSCHLVVMLIKTPCGSHTSPPCCFCGDGGGDGDAVMVRCHLLRLSKV</sequence>
<name>A0A1A6HPX4_NEOLE</name>